<comment type="caution">
    <text evidence="1">The sequence shown here is derived from an EMBL/GenBank/DDBJ whole genome shotgun (WGS) entry which is preliminary data.</text>
</comment>
<gene>
    <name evidence="1" type="ORF">IAB07_04645</name>
</gene>
<proteinExistence type="predicted"/>
<organism evidence="1 2">
    <name type="scientific">Candidatus Caccalectryoclostridium excrementigallinarum</name>
    <dbReference type="NCBI Taxonomy" id="2840710"/>
    <lineage>
        <taxon>Bacteria</taxon>
        <taxon>Bacillati</taxon>
        <taxon>Bacillota</taxon>
        <taxon>Clostridia</taxon>
        <taxon>Christensenellales</taxon>
        <taxon>Christensenellaceae</taxon>
        <taxon>Christensenellaceae incertae sedis</taxon>
        <taxon>Candidatus Caccalectryoclostridium</taxon>
    </lineage>
</organism>
<evidence type="ECO:0000313" key="2">
    <source>
        <dbReference type="Proteomes" id="UP000824145"/>
    </source>
</evidence>
<dbReference type="Proteomes" id="UP000824145">
    <property type="component" value="Unassembled WGS sequence"/>
</dbReference>
<dbReference type="EMBL" id="DVNJ01000024">
    <property type="protein sequence ID" value="HIU63034.1"/>
    <property type="molecule type" value="Genomic_DNA"/>
</dbReference>
<reference evidence="1" key="1">
    <citation type="submission" date="2020-10" db="EMBL/GenBank/DDBJ databases">
        <authorList>
            <person name="Gilroy R."/>
        </authorList>
    </citation>
    <scope>NUCLEOTIDE SEQUENCE</scope>
    <source>
        <strain evidence="1">9366</strain>
    </source>
</reference>
<protein>
    <submittedName>
        <fullName evidence="1">Uncharacterized protein</fullName>
    </submittedName>
</protein>
<reference evidence="1" key="2">
    <citation type="journal article" date="2021" name="PeerJ">
        <title>Extensive microbial diversity within the chicken gut microbiome revealed by metagenomics and culture.</title>
        <authorList>
            <person name="Gilroy R."/>
            <person name="Ravi A."/>
            <person name="Getino M."/>
            <person name="Pursley I."/>
            <person name="Horton D.L."/>
            <person name="Alikhan N.F."/>
            <person name="Baker D."/>
            <person name="Gharbi K."/>
            <person name="Hall N."/>
            <person name="Watson M."/>
            <person name="Adriaenssens E.M."/>
            <person name="Foster-Nyarko E."/>
            <person name="Jarju S."/>
            <person name="Secka A."/>
            <person name="Antonio M."/>
            <person name="Oren A."/>
            <person name="Chaudhuri R.R."/>
            <person name="La Ragione R."/>
            <person name="Hildebrand F."/>
            <person name="Pallen M.J."/>
        </authorList>
    </citation>
    <scope>NUCLEOTIDE SEQUENCE</scope>
    <source>
        <strain evidence="1">9366</strain>
    </source>
</reference>
<sequence length="87" mass="9562">MKRISLIAVGHDHNNSFVTAYDTEAKYGSGEEVLLSYGRTSGVNAWSRDIPIGASVYTVHTDKTAATDIYDISVVFPSFKYAEKGNR</sequence>
<accession>A0A9D1SJR1</accession>
<dbReference type="AlphaFoldDB" id="A0A9D1SJR1"/>
<name>A0A9D1SJR1_9FIRM</name>
<evidence type="ECO:0000313" key="1">
    <source>
        <dbReference type="EMBL" id="HIU63034.1"/>
    </source>
</evidence>